<dbReference type="InterPro" id="IPR000315">
    <property type="entry name" value="Znf_B-box"/>
</dbReference>
<keyword evidence="5" id="KW-0391">Immunity</keyword>
<feature type="domain" description="B30.2/SPRY" evidence="11">
    <location>
        <begin position="372"/>
        <end position="570"/>
    </location>
</feature>
<dbReference type="InterPro" id="IPR001841">
    <property type="entry name" value="Znf_RING"/>
</dbReference>
<dbReference type="InterPro" id="IPR013320">
    <property type="entry name" value="ConA-like_dom_sf"/>
</dbReference>
<organism evidence="12 13">
    <name type="scientific">Anabas testudineus</name>
    <name type="common">Climbing perch</name>
    <name type="synonym">Anthias testudineus</name>
    <dbReference type="NCBI Taxonomy" id="64144"/>
    <lineage>
        <taxon>Eukaryota</taxon>
        <taxon>Metazoa</taxon>
        <taxon>Chordata</taxon>
        <taxon>Craniata</taxon>
        <taxon>Vertebrata</taxon>
        <taxon>Euteleostomi</taxon>
        <taxon>Actinopterygii</taxon>
        <taxon>Neopterygii</taxon>
        <taxon>Teleostei</taxon>
        <taxon>Neoteleostei</taxon>
        <taxon>Acanthomorphata</taxon>
        <taxon>Anabantaria</taxon>
        <taxon>Anabantiformes</taxon>
        <taxon>Anabantoidei</taxon>
        <taxon>Anabantidae</taxon>
        <taxon>Anabas</taxon>
    </lineage>
</organism>
<dbReference type="Gene3D" id="3.30.160.60">
    <property type="entry name" value="Classic Zinc Finger"/>
    <property type="match status" value="1"/>
</dbReference>
<evidence type="ECO:0000259" key="9">
    <source>
        <dbReference type="PROSITE" id="PS50089"/>
    </source>
</evidence>
<dbReference type="FunFam" id="2.60.120.920:FF:000004">
    <property type="entry name" value="Butyrophilin subfamily 1 member A1"/>
    <property type="match status" value="1"/>
</dbReference>
<dbReference type="Gene3D" id="2.60.120.920">
    <property type="match status" value="1"/>
</dbReference>
<dbReference type="STRING" id="64144.ENSATEP00000034922"/>
<dbReference type="InterPro" id="IPR001870">
    <property type="entry name" value="B30.2/SPRY"/>
</dbReference>
<feature type="domain" description="B box-type" evidence="10">
    <location>
        <begin position="142"/>
        <end position="175"/>
    </location>
</feature>
<evidence type="ECO:0000256" key="2">
    <source>
        <dbReference type="ARBA" id="ARBA00022723"/>
    </source>
</evidence>
<dbReference type="InterPro" id="IPR006574">
    <property type="entry name" value="PRY"/>
</dbReference>
<dbReference type="GO" id="GO:0008270">
    <property type="term" value="F:zinc ion binding"/>
    <property type="evidence" value="ECO:0007669"/>
    <property type="project" value="UniProtKB-KW"/>
</dbReference>
<keyword evidence="2" id="KW-0479">Metal-binding</keyword>
<reference evidence="12 13" key="1">
    <citation type="submission" date="2021-04" db="EMBL/GenBank/DDBJ databases">
        <authorList>
            <consortium name="Wellcome Sanger Institute Data Sharing"/>
        </authorList>
    </citation>
    <scope>NUCLEOTIDE SEQUENCE [LARGE SCALE GENOMIC DNA]</scope>
</reference>
<dbReference type="PANTHER" id="PTHR25465:SF32">
    <property type="entry name" value="BLOODTHIRSTY-RELATED GENE FAMILY, MEMBER 16 ISOFORM X1-RELATED"/>
    <property type="match status" value="1"/>
</dbReference>
<evidence type="ECO:0008006" key="14">
    <source>
        <dbReference type="Google" id="ProtNLM"/>
    </source>
</evidence>
<evidence type="ECO:0000256" key="3">
    <source>
        <dbReference type="ARBA" id="ARBA00022771"/>
    </source>
</evidence>
<gene>
    <name evidence="12" type="primary">TRIM16</name>
</gene>
<dbReference type="Pfam" id="PF25600">
    <property type="entry name" value="TRIM_CC"/>
    <property type="match status" value="1"/>
</dbReference>
<evidence type="ECO:0000256" key="1">
    <source>
        <dbReference type="ARBA" id="ARBA00022588"/>
    </source>
</evidence>
<evidence type="ECO:0000256" key="4">
    <source>
        <dbReference type="ARBA" id="ARBA00022833"/>
    </source>
</evidence>
<evidence type="ECO:0000256" key="6">
    <source>
        <dbReference type="PROSITE-ProRule" id="PRU00024"/>
    </source>
</evidence>
<feature type="coiled-coil region" evidence="7">
    <location>
        <begin position="181"/>
        <end position="218"/>
    </location>
</feature>
<feature type="transmembrane region" description="Helical" evidence="8">
    <location>
        <begin position="574"/>
        <end position="595"/>
    </location>
</feature>
<dbReference type="PROSITE" id="PS50089">
    <property type="entry name" value="ZF_RING_2"/>
    <property type="match status" value="1"/>
</dbReference>
<dbReference type="InterPro" id="IPR027370">
    <property type="entry name" value="Znf-RING_euk"/>
</dbReference>
<dbReference type="InterPro" id="IPR051051">
    <property type="entry name" value="E3_ubiq-ligase_TRIM/RNF"/>
</dbReference>
<keyword evidence="8" id="KW-0812">Transmembrane</keyword>
<dbReference type="InterPro" id="IPR058030">
    <property type="entry name" value="TRIM8/14/16/25/29/45/65_CC"/>
</dbReference>
<evidence type="ECO:0000256" key="5">
    <source>
        <dbReference type="ARBA" id="ARBA00022859"/>
    </source>
</evidence>
<dbReference type="Pfam" id="PF13765">
    <property type="entry name" value="PRY"/>
    <property type="match status" value="1"/>
</dbReference>
<dbReference type="Pfam" id="PF00643">
    <property type="entry name" value="zf-B_box"/>
    <property type="match status" value="1"/>
</dbReference>
<dbReference type="SUPFAM" id="SSF57850">
    <property type="entry name" value="RING/U-box"/>
    <property type="match status" value="1"/>
</dbReference>
<evidence type="ECO:0000256" key="8">
    <source>
        <dbReference type="SAM" id="Phobius"/>
    </source>
</evidence>
<feature type="coiled-coil region" evidence="7">
    <location>
        <begin position="249"/>
        <end position="287"/>
    </location>
</feature>
<dbReference type="PROSITE" id="PS50188">
    <property type="entry name" value="B302_SPRY"/>
    <property type="match status" value="1"/>
</dbReference>
<keyword evidence="4" id="KW-0862">Zinc</keyword>
<dbReference type="InterPro" id="IPR003879">
    <property type="entry name" value="Butyrophylin_SPRY"/>
</dbReference>
<reference evidence="12" key="2">
    <citation type="submission" date="2025-05" db="UniProtKB">
        <authorList>
            <consortium name="Ensembl"/>
        </authorList>
    </citation>
    <scope>IDENTIFICATION</scope>
</reference>
<name>A0A3Q1JIJ3_ANATE</name>
<protein>
    <recommendedName>
        <fullName evidence="14">E3 ubiquitin-protein ligase TRIM39-like</fullName>
    </recommendedName>
</protein>
<dbReference type="PANTHER" id="PTHR25465">
    <property type="entry name" value="B-BOX DOMAIN CONTAINING"/>
    <property type="match status" value="1"/>
</dbReference>
<evidence type="ECO:0000313" key="12">
    <source>
        <dbReference type="Ensembl" id="ENSATEP00000034922.2"/>
    </source>
</evidence>
<dbReference type="Pfam" id="PF13445">
    <property type="entry name" value="zf-RING_UBOX"/>
    <property type="match status" value="1"/>
</dbReference>
<keyword evidence="3 6" id="KW-0863">Zinc-finger</keyword>
<evidence type="ECO:0000259" key="11">
    <source>
        <dbReference type="PROSITE" id="PS50188"/>
    </source>
</evidence>
<dbReference type="AlphaFoldDB" id="A0A3Q1JIJ3"/>
<evidence type="ECO:0000256" key="7">
    <source>
        <dbReference type="SAM" id="Coils"/>
    </source>
</evidence>
<dbReference type="PROSITE" id="PS50119">
    <property type="entry name" value="ZF_BBOX"/>
    <property type="match status" value="1"/>
</dbReference>
<keyword evidence="1" id="KW-0399">Innate immunity</keyword>
<dbReference type="GO" id="GO:0005737">
    <property type="term" value="C:cytoplasm"/>
    <property type="evidence" value="ECO:0007669"/>
    <property type="project" value="UniProtKB-ARBA"/>
</dbReference>
<dbReference type="Gene3D" id="3.30.40.10">
    <property type="entry name" value="Zinc/RING finger domain, C3HC4 (zinc finger)"/>
    <property type="match status" value="1"/>
</dbReference>
<dbReference type="SUPFAM" id="SSF57845">
    <property type="entry name" value="B-box zinc-binding domain"/>
    <property type="match status" value="1"/>
</dbReference>
<dbReference type="InterPro" id="IPR043136">
    <property type="entry name" value="B30.2/SPRY_sf"/>
</dbReference>
<dbReference type="CDD" id="cd19769">
    <property type="entry name" value="Bbox2_TRIM16-like"/>
    <property type="match status" value="1"/>
</dbReference>
<dbReference type="InParanoid" id="A0A3Q1JIJ3"/>
<dbReference type="CDD" id="cd13733">
    <property type="entry name" value="SPRY_PRY_C-I_1"/>
    <property type="match status" value="1"/>
</dbReference>
<dbReference type="SUPFAM" id="SSF49899">
    <property type="entry name" value="Concanavalin A-like lectins/glucanases"/>
    <property type="match status" value="1"/>
</dbReference>
<dbReference type="SMART" id="SM00184">
    <property type="entry name" value="RING"/>
    <property type="match status" value="1"/>
</dbReference>
<dbReference type="GO" id="GO:0045087">
    <property type="term" value="P:innate immune response"/>
    <property type="evidence" value="ECO:0007669"/>
    <property type="project" value="UniProtKB-KW"/>
</dbReference>
<dbReference type="InterPro" id="IPR013083">
    <property type="entry name" value="Znf_RING/FYVE/PHD"/>
</dbReference>
<keyword evidence="8" id="KW-1133">Transmembrane helix</keyword>
<dbReference type="Pfam" id="PF00622">
    <property type="entry name" value="SPRY"/>
    <property type="match status" value="1"/>
</dbReference>
<dbReference type="SMART" id="SM00589">
    <property type="entry name" value="PRY"/>
    <property type="match status" value="1"/>
</dbReference>
<dbReference type="OMA" id="RIPMLEN"/>
<evidence type="ECO:0000259" key="10">
    <source>
        <dbReference type="PROSITE" id="PS50119"/>
    </source>
</evidence>
<dbReference type="PRINTS" id="PR01407">
    <property type="entry name" value="BUTYPHLNCDUF"/>
</dbReference>
<accession>A0A3Q1JIJ3</accession>
<dbReference type="InterPro" id="IPR017907">
    <property type="entry name" value="Znf_RING_CS"/>
</dbReference>
<dbReference type="PROSITE" id="PS00518">
    <property type="entry name" value="ZF_RING_1"/>
    <property type="match status" value="1"/>
</dbReference>
<feature type="domain" description="RING-type" evidence="9">
    <location>
        <begin position="15"/>
        <end position="55"/>
    </location>
</feature>
<keyword evidence="8" id="KW-0472">Membrane</keyword>
<dbReference type="Ensembl" id="ENSATET00000075135.1">
    <property type="protein sequence ID" value="ENSATEP00000077515.1"/>
    <property type="gene ID" value="ENSATEG00000024001.3"/>
</dbReference>
<proteinExistence type="predicted"/>
<keyword evidence="13" id="KW-1185">Reference proteome</keyword>
<keyword evidence="7" id="KW-0175">Coiled coil</keyword>
<evidence type="ECO:0000313" key="13">
    <source>
        <dbReference type="Proteomes" id="UP000265040"/>
    </source>
</evidence>
<dbReference type="GeneTree" id="ENSGT00940000165127"/>
<sequence>MASASSFLSEDQFLCSVCLDVFTEPVSIPCGHNFCKACISRHWKGKQQCQCPLCNRKFNKGLKLHINTAFREIVENFKKLSQETSCTTNNFQVLCDFCLGKKVKASKTCLVCLASYCEQHLEPHETVGPLKRHTLTEPVQNLEDKICKKHNRILELFCRNDLSSVCILCTDHSGHDTVSLDKEYEEKKVQLEQKKVEVQEMIQERQKKAQEIKEMVQNRNKDKDEAVMNTVQIFTTLVVSIQKHMAQLVSVIEQKQKAAERQAEVLVKELEKENKELQRRIPMLENMSHSEDQLQFIKNFLSFSSSSPCTKNWSDVSINGNCSEDMKRAMVQMEEMLANETAKANEKFRLCCAKIVEEEPGMLKKTEHADMDLETLPEGMKLDAFRQQYAVDMTFDPCTANDLLLFSEDLKQVQTSHIWWFANKGPHKFDRYAYVLGKKGFSEGRYYYEVQASQKTGWDLGVVRESMRGKKTFTPNPRDGVWIIRLRNNTKLKALNNVPVVLPLVKKPERVGVFVDYEEGLVSFYDVDASSLIYSFTGCNFKEKIYPFFSPGPSEEGLNGAPLVLSPAKTPGVWAQYSELLSMIITVIALILIWFN</sequence>
<dbReference type="Ensembl" id="ENSATET00000035429.3">
    <property type="protein sequence ID" value="ENSATEP00000034922.2"/>
    <property type="gene ID" value="ENSATEG00000024001.3"/>
</dbReference>
<dbReference type="SMART" id="SM00449">
    <property type="entry name" value="SPRY"/>
    <property type="match status" value="1"/>
</dbReference>
<dbReference type="Proteomes" id="UP000265040">
    <property type="component" value="Chromosome 16"/>
</dbReference>
<dbReference type="InterPro" id="IPR003877">
    <property type="entry name" value="SPRY_dom"/>
</dbReference>
<dbReference type="Gene3D" id="4.10.830.40">
    <property type="match status" value="1"/>
</dbReference>